<gene>
    <name evidence="1" type="ORF">MAPG_02427</name>
</gene>
<evidence type="ECO:0000313" key="3">
    <source>
        <dbReference type="Proteomes" id="UP000011715"/>
    </source>
</evidence>
<reference evidence="2" key="4">
    <citation type="journal article" date="2015" name="G3 (Bethesda)">
        <title>Genome sequences of three phytopathogenic species of the Magnaporthaceae family of fungi.</title>
        <authorList>
            <person name="Okagaki L.H."/>
            <person name="Nunes C.C."/>
            <person name="Sailsbery J."/>
            <person name="Clay B."/>
            <person name="Brown D."/>
            <person name="John T."/>
            <person name="Oh Y."/>
            <person name="Young N."/>
            <person name="Fitzgerald M."/>
            <person name="Haas B.J."/>
            <person name="Zeng Q."/>
            <person name="Young S."/>
            <person name="Adiconis X."/>
            <person name="Fan L."/>
            <person name="Levin J.Z."/>
            <person name="Mitchell T.K."/>
            <person name="Okubara P.A."/>
            <person name="Farman M.L."/>
            <person name="Kohn L.M."/>
            <person name="Birren B."/>
            <person name="Ma L.-J."/>
            <person name="Dean R.A."/>
        </authorList>
    </citation>
    <scope>NUCLEOTIDE SEQUENCE</scope>
    <source>
        <strain evidence="2">ATCC 64411 / 73-15</strain>
    </source>
</reference>
<dbReference type="EMBL" id="ADBL01000608">
    <property type="status" value="NOT_ANNOTATED_CDS"/>
    <property type="molecule type" value="Genomic_DNA"/>
</dbReference>
<sequence>MASPLKKLNGQVADNDLDEVSNGYVDIRSPLMDTSCLTYQDNWEFQESYVRAGHCPRETADGEDSEKPVLFGVKIFLGGPDDPDDPEAVRSRAAPLDLAGFWLLQIKGRALLVLRPCEAEGGVDADPSIFKRVGLAVHREGPWHPRELEPGACTRAGFSGGFEASFVLCQL</sequence>
<reference evidence="2" key="5">
    <citation type="submission" date="2015-06" db="UniProtKB">
        <authorList>
            <consortium name="EnsemblFungi"/>
        </authorList>
    </citation>
    <scope>IDENTIFICATION</scope>
    <source>
        <strain evidence="2">ATCC 64411</strain>
    </source>
</reference>
<dbReference type="EnsemblFungi" id="MAPG_02427T0">
    <property type="protein sequence ID" value="MAPG_02427T0"/>
    <property type="gene ID" value="MAPG_02427"/>
</dbReference>
<dbReference type="EMBL" id="GL876967">
    <property type="protein sequence ID" value="KLU83365.1"/>
    <property type="molecule type" value="Genomic_DNA"/>
</dbReference>
<accession>A0A0C4DRB9</accession>
<name>A0A0C4DRB9_MAGP6</name>
<keyword evidence="3" id="KW-1185">Reference proteome</keyword>
<evidence type="ECO:0000313" key="2">
    <source>
        <dbReference type="EnsemblFungi" id="MAPG_02427T0"/>
    </source>
</evidence>
<organism evidence="2 3">
    <name type="scientific">Magnaporthiopsis poae (strain ATCC 64411 / 73-15)</name>
    <name type="common">Kentucky bluegrass fungus</name>
    <name type="synonym">Magnaporthe poae</name>
    <dbReference type="NCBI Taxonomy" id="644358"/>
    <lineage>
        <taxon>Eukaryota</taxon>
        <taxon>Fungi</taxon>
        <taxon>Dikarya</taxon>
        <taxon>Ascomycota</taxon>
        <taxon>Pezizomycotina</taxon>
        <taxon>Sordariomycetes</taxon>
        <taxon>Sordariomycetidae</taxon>
        <taxon>Magnaporthales</taxon>
        <taxon>Magnaporthaceae</taxon>
        <taxon>Magnaporthiopsis</taxon>
    </lineage>
</organism>
<reference evidence="1" key="2">
    <citation type="submission" date="2010-05" db="EMBL/GenBank/DDBJ databases">
        <title>The Genome Sequence of Magnaporthe poae strain ATCC 64411.</title>
        <authorList>
            <consortium name="The Broad Institute Genome Sequencing Platform"/>
            <consortium name="Broad Institute Genome Sequencing Center for Infectious Disease"/>
            <person name="Ma L.-J."/>
            <person name="Dead R."/>
            <person name="Young S."/>
            <person name="Zeng Q."/>
            <person name="Koehrsen M."/>
            <person name="Alvarado L."/>
            <person name="Berlin A."/>
            <person name="Chapman S.B."/>
            <person name="Chen Z."/>
            <person name="Freedman E."/>
            <person name="Gellesch M."/>
            <person name="Goldberg J."/>
            <person name="Griggs A."/>
            <person name="Gujja S."/>
            <person name="Heilman E.R."/>
            <person name="Heiman D."/>
            <person name="Hepburn T."/>
            <person name="Howarth C."/>
            <person name="Jen D."/>
            <person name="Larson L."/>
            <person name="Mehta T."/>
            <person name="Neiman D."/>
            <person name="Pearson M."/>
            <person name="Roberts A."/>
            <person name="Saif S."/>
            <person name="Shea T."/>
            <person name="Shenoy N."/>
            <person name="Sisk P."/>
            <person name="Stolte C."/>
            <person name="Sykes S."/>
            <person name="Walk T."/>
            <person name="White J."/>
            <person name="Yandava C."/>
            <person name="Haas B."/>
            <person name="Nusbaum C."/>
            <person name="Birren B."/>
        </authorList>
    </citation>
    <scope>NUCLEOTIDE SEQUENCE</scope>
    <source>
        <strain evidence="1">ATCC 64411</strain>
    </source>
</reference>
<reference evidence="3" key="1">
    <citation type="submission" date="2010-05" db="EMBL/GenBank/DDBJ databases">
        <title>The genome sequence of Magnaporthe poae strain ATCC 64411.</title>
        <authorList>
            <person name="Ma L.-J."/>
            <person name="Dead R."/>
            <person name="Young S."/>
            <person name="Zeng Q."/>
            <person name="Koehrsen M."/>
            <person name="Alvarado L."/>
            <person name="Berlin A."/>
            <person name="Chapman S.B."/>
            <person name="Chen Z."/>
            <person name="Freedman E."/>
            <person name="Gellesch M."/>
            <person name="Goldberg J."/>
            <person name="Griggs A."/>
            <person name="Gujja S."/>
            <person name="Heilman E.R."/>
            <person name="Heiman D."/>
            <person name="Hepburn T."/>
            <person name="Howarth C."/>
            <person name="Jen D."/>
            <person name="Larson L."/>
            <person name="Mehta T."/>
            <person name="Neiman D."/>
            <person name="Pearson M."/>
            <person name="Roberts A."/>
            <person name="Saif S."/>
            <person name="Shea T."/>
            <person name="Shenoy N."/>
            <person name="Sisk P."/>
            <person name="Stolte C."/>
            <person name="Sykes S."/>
            <person name="Walk T."/>
            <person name="White J."/>
            <person name="Yandava C."/>
            <person name="Haas B."/>
            <person name="Nusbaum C."/>
            <person name="Birren B."/>
        </authorList>
    </citation>
    <scope>NUCLEOTIDE SEQUENCE [LARGE SCALE GENOMIC DNA]</scope>
    <source>
        <strain evidence="3">ATCC 64411 / 73-15</strain>
    </source>
</reference>
<dbReference type="Proteomes" id="UP000011715">
    <property type="component" value="Unassembled WGS sequence"/>
</dbReference>
<protein>
    <submittedName>
        <fullName evidence="1 2">Uncharacterized protein</fullName>
    </submittedName>
</protein>
<proteinExistence type="predicted"/>
<dbReference type="VEuPathDB" id="FungiDB:MAPG_02427"/>
<reference evidence="1" key="3">
    <citation type="submission" date="2011-03" db="EMBL/GenBank/DDBJ databases">
        <title>Annotation of Magnaporthe poae ATCC 64411.</title>
        <authorList>
            <person name="Ma L.-J."/>
            <person name="Dead R."/>
            <person name="Young S.K."/>
            <person name="Zeng Q."/>
            <person name="Gargeya S."/>
            <person name="Fitzgerald M."/>
            <person name="Haas B."/>
            <person name="Abouelleil A."/>
            <person name="Alvarado L."/>
            <person name="Arachchi H.M."/>
            <person name="Berlin A."/>
            <person name="Brown A."/>
            <person name="Chapman S.B."/>
            <person name="Chen Z."/>
            <person name="Dunbar C."/>
            <person name="Freedman E."/>
            <person name="Gearin G."/>
            <person name="Gellesch M."/>
            <person name="Goldberg J."/>
            <person name="Griggs A."/>
            <person name="Gujja S."/>
            <person name="Heiman D."/>
            <person name="Howarth C."/>
            <person name="Larson L."/>
            <person name="Lui A."/>
            <person name="MacDonald P.J.P."/>
            <person name="Mehta T."/>
            <person name="Montmayeur A."/>
            <person name="Murphy C."/>
            <person name="Neiman D."/>
            <person name="Pearson M."/>
            <person name="Priest M."/>
            <person name="Roberts A."/>
            <person name="Saif S."/>
            <person name="Shea T."/>
            <person name="Shenoy N."/>
            <person name="Sisk P."/>
            <person name="Stolte C."/>
            <person name="Sykes S."/>
            <person name="Yandava C."/>
            <person name="Wortman J."/>
            <person name="Nusbaum C."/>
            <person name="Birren B."/>
        </authorList>
    </citation>
    <scope>NUCLEOTIDE SEQUENCE</scope>
    <source>
        <strain evidence="1">ATCC 64411</strain>
    </source>
</reference>
<evidence type="ECO:0000313" key="1">
    <source>
        <dbReference type="EMBL" id="KLU83365.1"/>
    </source>
</evidence>
<dbReference type="AlphaFoldDB" id="A0A0C4DRB9"/>